<accession>A0AAD1H743</accession>
<dbReference type="AlphaFoldDB" id="A0AAD1H743"/>
<reference evidence="1 2" key="1">
    <citation type="journal article" date="2019" name="Emerg. Microbes Infect.">
        <title>Comprehensive subspecies identification of 175 nontuberculous mycobacteria species based on 7547 genomic profiles.</title>
        <authorList>
            <person name="Matsumoto Y."/>
            <person name="Kinjo T."/>
            <person name="Motooka D."/>
            <person name="Nabeya D."/>
            <person name="Jung N."/>
            <person name="Uechi K."/>
            <person name="Horii T."/>
            <person name="Iida T."/>
            <person name="Fujita J."/>
            <person name="Nakamura S."/>
        </authorList>
    </citation>
    <scope>NUCLEOTIDE SEQUENCE [LARGE SCALE GENOMIC DNA]</scope>
    <source>
        <strain evidence="1 2">JCM 6375</strain>
    </source>
</reference>
<dbReference type="CDD" id="cd07812">
    <property type="entry name" value="SRPBCC"/>
    <property type="match status" value="1"/>
</dbReference>
<protein>
    <recommendedName>
        <fullName evidence="3">Polyketide cyclase</fullName>
    </recommendedName>
</protein>
<dbReference type="Proteomes" id="UP000466681">
    <property type="component" value="Chromosome"/>
</dbReference>
<dbReference type="SUPFAM" id="SSF55961">
    <property type="entry name" value="Bet v1-like"/>
    <property type="match status" value="1"/>
</dbReference>
<dbReference type="RefSeq" id="WP_083157236.1">
    <property type="nucleotide sequence ID" value="NZ_AP022560.1"/>
</dbReference>
<evidence type="ECO:0000313" key="1">
    <source>
        <dbReference type="EMBL" id="BBW99771.1"/>
    </source>
</evidence>
<name>A0AAD1H743_9MYCO</name>
<evidence type="ECO:0008006" key="3">
    <source>
        <dbReference type="Google" id="ProtNLM"/>
    </source>
</evidence>
<dbReference type="InterPro" id="IPR023393">
    <property type="entry name" value="START-like_dom_sf"/>
</dbReference>
<dbReference type="EMBL" id="AP022560">
    <property type="protein sequence ID" value="BBW99771.1"/>
    <property type="molecule type" value="Genomic_DNA"/>
</dbReference>
<dbReference type="InterPro" id="IPR019587">
    <property type="entry name" value="Polyketide_cyclase/dehydratase"/>
</dbReference>
<keyword evidence="2" id="KW-1185">Reference proteome</keyword>
<proteinExistence type="predicted"/>
<dbReference type="Gene3D" id="3.30.530.20">
    <property type="match status" value="1"/>
</dbReference>
<sequence>MSEHGPATAEASTDIAADPATVYALITDLSTLASLAEEVNAMQWHKGDRVAPGAVFKGHNRQGSRKWTTTCTVTEAEPGRTFAFDVKSLVIPVAHWRYDITATDGGCTVTERTWDKRPGWFRTPAGIATGVRDRDSANGKHIELTLQRLKERAERA</sequence>
<dbReference type="KEGG" id="mmor:MMOR_07080"/>
<gene>
    <name evidence="1" type="ORF">MMOR_07080</name>
</gene>
<organism evidence="1 2">
    <name type="scientific">Mycolicibacterium moriokaense</name>
    <dbReference type="NCBI Taxonomy" id="39691"/>
    <lineage>
        <taxon>Bacteria</taxon>
        <taxon>Bacillati</taxon>
        <taxon>Actinomycetota</taxon>
        <taxon>Actinomycetes</taxon>
        <taxon>Mycobacteriales</taxon>
        <taxon>Mycobacteriaceae</taxon>
        <taxon>Mycolicibacterium</taxon>
    </lineage>
</organism>
<evidence type="ECO:0000313" key="2">
    <source>
        <dbReference type="Proteomes" id="UP000466681"/>
    </source>
</evidence>
<dbReference type="Pfam" id="PF10604">
    <property type="entry name" value="Polyketide_cyc2"/>
    <property type="match status" value="1"/>
</dbReference>